<dbReference type="OMA" id="HEMIMEQ"/>
<evidence type="ECO:0000256" key="1">
    <source>
        <dbReference type="SAM" id="MobiDB-lite"/>
    </source>
</evidence>
<feature type="compositionally biased region" description="Polar residues" evidence="1">
    <location>
        <begin position="425"/>
        <end position="437"/>
    </location>
</feature>
<sequence length="1643" mass="191344">METSVRTIVQDFLEPMMEKANDNYNDVKELKMRSDFLTKKFEELDRNIKIDLNLRGTLADLKKRDVDASQNYTYLRAQVEQIQNYQSAQNEKFNALSKEKNIFVTVKDSLQNEIRGFEKLLDNYKSILHDDIVHVQSSFNNKLQDLGKNIGMVEGEFSSVRTLVKRQMEEFTQVYYQLEISKLDIERIDHKIDNLPIFKDLEDTDNYINRYMPFKIQNMIDETLFNCLGSAELKKLLKFEDRIFKSLSANIDSINNRLIKDAYEVPQPEHRKSYLRKRDSSKLSMLSKELRSSQDVTLKGQSNYDREQSLFKSRKELSRPSQDQQDFNSSSYIKLVQKENDQNAQSQPREPTFQQTNFNNEVKGQKTMDMTATEQRFNFQSNQQLNNIQEQSFAQEADDYRNDRSQLMSMTSKRDHSNTSKQFDKSNNSGSPQRVYLNNQNKNQGRQQLKPVPTQPKQTGVIVMQKFDKQVEGEEVSPEQMEMLNKIRNQNEFSSSRYSQKEQQEEISQKKNRFQDDNLGKSPKSLSQESKQQISNNMRAQRQSNILQTQNIQGLQPNSKERSTNSYSQGKKLQEDIQFSQKTSDSFYKRTETQGPPQISANNQTSKLEFPQNQKHNSFPSQQQQQQYDTKAYNEGTNQNNNQVMSKYKTMRSPNAKEQYYQRERENKELTRVNEEPSVSEQGDDFRDANNDDSEFLSEPEQKLSQKLPQQKQDQIQQKQQQQQQQRAKPAQQNQRQTQKVKDESSNSKSFYDSNLTNQVKSSSIQKGQFKQNSIQQPEKQDKVSKRNISDNRSKRNTSKDQKAQNLDLQNVKIEKSSIKNILDTPESSQLSKMQIESPALDQMKTFKGDHRNHMNKTQVLVDSKNQTQISFKAQIRQQESDGDDRQEENNDLTSVNSPPPEIQENISHSKQRMQDIPQQVPMRQKSKQQNQQDQTRQNNIIQEKNIGKQTGKSPKDKQQNKKQAYNNSVKENEQMIQKQISEQNQKKFQQQDEDDPESDKNMIKIQDNTGKQSQLQIENTIESLNEPMSHQSRKSNRNHEMIMEQMEMMSQKRSEMRSNHNGQEKEEQRLNLNLSPVRQGSLRRQSKAADDLMMNMDYKTFAERQQINDSLAALTQRITQLQNSQTHTVSQTDTLNTVDIFKNIQEQIQSLHEKVLHMQQSMVIFKNDMMHDQDNYIALYNKRFFSQQFLECKISSEQRKMKLMINQKNLKRNSKRKSKEEKEKKEKLQFKAYLYVQMSEFNMVLKKFEKGKESIDKSLKQNALVQKMIQAIIKCLKIQQSLDLQDDLDKEQEYLDIYKLMILRSIFLMGCRDVDPEKKQMIQDPSINLSQKLPLISSSNAASQKKLNKFSFHSQPNSPKQQVVSLDKNCLTCSQGGIPMALSAFKIACITYMPSLVNYENAYLGRRQLIEIKGYLIDICEENQVTFDPVSLENGMREVIIQIAQLQTKPLSKTLILPHPRRVTHAAQHQVLQSEISGYDHNNSSMIGYSRSKELKQKLRNELDLNHMDSVYDTKTRQYSRRGAGASQQYRIENNSSFDPLNRSSVDEPNLKIDGNNCLLNSTDEDLRQIIKSQAVSPTNKVLGNNKSGNGGGIGNMSDFQPEKLSVKSQRQSLGSKELNRIKVYQRQSNKDSTQVLIQDQS</sequence>
<feature type="compositionally biased region" description="Polar residues" evidence="1">
    <location>
        <begin position="1527"/>
        <end position="1545"/>
    </location>
</feature>
<feature type="region of interest" description="Disordered" evidence="1">
    <location>
        <begin position="339"/>
        <end position="360"/>
    </location>
</feature>
<feature type="region of interest" description="Disordered" evidence="1">
    <location>
        <begin position="611"/>
        <end position="812"/>
    </location>
</feature>
<feature type="compositionally biased region" description="Basic and acidic residues" evidence="1">
    <location>
        <begin position="779"/>
        <end position="803"/>
    </location>
</feature>
<feature type="region of interest" description="Disordered" evidence="1">
    <location>
        <begin position="1580"/>
        <end position="1643"/>
    </location>
</feature>
<evidence type="ECO:0000313" key="3">
    <source>
        <dbReference type="Proteomes" id="UP000039865"/>
    </source>
</evidence>
<feature type="compositionally biased region" description="Basic and acidic residues" evidence="1">
    <location>
        <begin position="1051"/>
        <end position="1069"/>
    </location>
</feature>
<protein>
    <submittedName>
        <fullName evidence="2">Uncharacterized protein</fullName>
    </submittedName>
</protein>
<dbReference type="InParanoid" id="A0A078AHP0"/>
<feature type="region of interest" description="Disordered" evidence="1">
    <location>
        <begin position="1049"/>
        <end position="1069"/>
    </location>
</feature>
<feature type="region of interest" description="Disordered" evidence="1">
    <location>
        <begin position="982"/>
        <end position="1002"/>
    </location>
</feature>
<organism evidence="2 3">
    <name type="scientific">Stylonychia lemnae</name>
    <name type="common">Ciliate</name>
    <dbReference type="NCBI Taxonomy" id="5949"/>
    <lineage>
        <taxon>Eukaryota</taxon>
        <taxon>Sar</taxon>
        <taxon>Alveolata</taxon>
        <taxon>Ciliophora</taxon>
        <taxon>Intramacronucleata</taxon>
        <taxon>Spirotrichea</taxon>
        <taxon>Stichotrichia</taxon>
        <taxon>Sporadotrichida</taxon>
        <taxon>Oxytrichidae</taxon>
        <taxon>Stylonychinae</taxon>
        <taxon>Stylonychia</taxon>
    </lineage>
</organism>
<feature type="compositionally biased region" description="Basic and acidic residues" evidence="1">
    <location>
        <begin position="412"/>
        <end position="424"/>
    </location>
</feature>
<feature type="compositionally biased region" description="Polar residues" evidence="1">
    <location>
        <begin position="635"/>
        <end position="645"/>
    </location>
</feature>
<feature type="region of interest" description="Disordered" evidence="1">
    <location>
        <begin position="874"/>
        <end position="966"/>
    </location>
</feature>
<feature type="compositionally biased region" description="Low complexity" evidence="1">
    <location>
        <begin position="703"/>
        <end position="737"/>
    </location>
</feature>
<feature type="compositionally biased region" description="Polar residues" evidence="1">
    <location>
        <begin position="611"/>
        <end position="621"/>
    </location>
</feature>
<feature type="compositionally biased region" description="Polar residues" evidence="1">
    <location>
        <begin position="747"/>
        <end position="778"/>
    </location>
</feature>
<evidence type="ECO:0000313" key="2">
    <source>
        <dbReference type="EMBL" id="CDW80343.1"/>
    </source>
</evidence>
<feature type="compositionally biased region" description="Polar residues" evidence="1">
    <location>
        <begin position="524"/>
        <end position="578"/>
    </location>
</feature>
<accession>A0A078AHP0</accession>
<feature type="compositionally biased region" description="Acidic residues" evidence="1">
    <location>
        <begin position="881"/>
        <end position="891"/>
    </location>
</feature>
<feature type="compositionally biased region" description="Basic and acidic residues" evidence="1">
    <location>
        <begin position="660"/>
        <end position="675"/>
    </location>
</feature>
<gene>
    <name evidence="2" type="primary">Contig17256.g18375</name>
    <name evidence="2" type="ORF">STYLEM_9340</name>
</gene>
<dbReference type="Proteomes" id="UP000039865">
    <property type="component" value="Unassembled WGS sequence"/>
</dbReference>
<feature type="region of interest" description="Disordered" evidence="1">
    <location>
        <begin position="491"/>
        <end position="578"/>
    </location>
</feature>
<feature type="compositionally biased region" description="Polar residues" evidence="1">
    <location>
        <begin position="342"/>
        <end position="360"/>
    </location>
</feature>
<keyword evidence="3" id="KW-1185">Reference proteome</keyword>
<feature type="region of interest" description="Disordered" evidence="1">
    <location>
        <begin position="409"/>
        <end position="437"/>
    </location>
</feature>
<feature type="compositionally biased region" description="Polar residues" evidence="1">
    <location>
        <begin position="1627"/>
        <end position="1643"/>
    </location>
</feature>
<name>A0A078AHP0_STYLE</name>
<feature type="compositionally biased region" description="Low complexity" evidence="1">
    <location>
        <begin position="928"/>
        <end position="943"/>
    </location>
</feature>
<proteinExistence type="predicted"/>
<feature type="region of interest" description="Disordered" evidence="1">
    <location>
        <begin position="1517"/>
        <end position="1555"/>
    </location>
</feature>
<reference evidence="2 3" key="1">
    <citation type="submission" date="2014-06" db="EMBL/GenBank/DDBJ databases">
        <authorList>
            <person name="Swart Estienne"/>
        </authorList>
    </citation>
    <scope>NUCLEOTIDE SEQUENCE [LARGE SCALE GENOMIC DNA]</scope>
    <source>
        <strain evidence="2 3">130c</strain>
    </source>
</reference>
<dbReference type="EMBL" id="CCKQ01008882">
    <property type="protein sequence ID" value="CDW80343.1"/>
    <property type="molecule type" value="Genomic_DNA"/>
</dbReference>
<feature type="compositionally biased region" description="Basic and acidic residues" evidence="1">
    <location>
        <begin position="499"/>
        <end position="519"/>
    </location>
</feature>